<proteinExistence type="inferred from homology"/>
<evidence type="ECO:0000256" key="2">
    <source>
        <dbReference type="ARBA" id="ARBA00005628"/>
    </source>
</evidence>
<dbReference type="InterPro" id="IPR023214">
    <property type="entry name" value="HAD_sf"/>
</dbReference>
<evidence type="ECO:0000256" key="4">
    <source>
        <dbReference type="ARBA" id="ARBA00022723"/>
    </source>
</evidence>
<dbReference type="InterPro" id="IPR006543">
    <property type="entry name" value="Histidinol-phos"/>
</dbReference>
<keyword evidence="3" id="KW-0963">Cytoplasm</keyword>
<evidence type="ECO:0000313" key="9">
    <source>
        <dbReference type="Proteomes" id="UP001596298"/>
    </source>
</evidence>
<comment type="similarity">
    <text evidence="2">Belongs to the GmhB family.</text>
</comment>
<evidence type="ECO:0000313" key="8">
    <source>
        <dbReference type="EMBL" id="MFC6707273.1"/>
    </source>
</evidence>
<dbReference type="Pfam" id="PF13242">
    <property type="entry name" value="Hydrolase_like"/>
    <property type="match status" value="1"/>
</dbReference>
<evidence type="ECO:0000256" key="7">
    <source>
        <dbReference type="ARBA" id="ARBA00031828"/>
    </source>
</evidence>
<dbReference type="SUPFAM" id="SSF56784">
    <property type="entry name" value="HAD-like"/>
    <property type="match status" value="1"/>
</dbReference>
<sequence>MTLDDAELLGECRAPIPRPSGPGRAPYDLVLLDRDGTLNVHRPGYVADPADLVLLPGAAQAVAALNSAGCAVVLVTNQRGMATGDLTRQQLLDVHRSLIAQLADAGARLDAIQVCPHERSTCDCRKPRAGLVREALRRSPWATPERCVLLGDQGSDLAAATTAGVTGVRAGGAGPSLQVVVEKLIRDYATRV</sequence>
<organism evidence="8 9">
    <name type="scientific">Flexivirga alba</name>
    <dbReference type="NCBI Taxonomy" id="702742"/>
    <lineage>
        <taxon>Bacteria</taxon>
        <taxon>Bacillati</taxon>
        <taxon>Actinomycetota</taxon>
        <taxon>Actinomycetes</taxon>
        <taxon>Micrococcales</taxon>
        <taxon>Dermacoccaceae</taxon>
        <taxon>Flexivirga</taxon>
    </lineage>
</organism>
<dbReference type="PANTHER" id="PTHR42891:SF1">
    <property type="entry name" value="D-GLYCERO-BETA-D-MANNO-HEPTOSE-1,7-BISPHOSPHATE 7-PHOSPHATASE"/>
    <property type="match status" value="1"/>
</dbReference>
<keyword evidence="4" id="KW-0479">Metal-binding</keyword>
<dbReference type="RefSeq" id="WP_382403945.1">
    <property type="nucleotide sequence ID" value="NZ_JBHSWH010000001.1"/>
</dbReference>
<evidence type="ECO:0000256" key="6">
    <source>
        <dbReference type="ARBA" id="ARBA00023277"/>
    </source>
</evidence>
<evidence type="ECO:0000256" key="5">
    <source>
        <dbReference type="ARBA" id="ARBA00022801"/>
    </source>
</evidence>
<dbReference type="NCBIfam" id="TIGR01662">
    <property type="entry name" value="HAD-SF-IIIA"/>
    <property type="match status" value="1"/>
</dbReference>
<keyword evidence="5" id="KW-0378">Hydrolase</keyword>
<name>A0ABW2AKJ9_9MICO</name>
<keyword evidence="9" id="KW-1185">Reference proteome</keyword>
<dbReference type="InterPro" id="IPR006549">
    <property type="entry name" value="HAD-SF_hydro_IIIA"/>
</dbReference>
<accession>A0ABW2AKJ9</accession>
<comment type="caution">
    <text evidence="8">The sequence shown here is derived from an EMBL/GenBank/DDBJ whole genome shotgun (WGS) entry which is preliminary data.</text>
</comment>
<gene>
    <name evidence="8" type="ORF">ACFQDH_18935</name>
</gene>
<reference evidence="9" key="1">
    <citation type="journal article" date="2019" name="Int. J. Syst. Evol. Microbiol.">
        <title>The Global Catalogue of Microorganisms (GCM) 10K type strain sequencing project: providing services to taxonomists for standard genome sequencing and annotation.</title>
        <authorList>
            <consortium name="The Broad Institute Genomics Platform"/>
            <consortium name="The Broad Institute Genome Sequencing Center for Infectious Disease"/>
            <person name="Wu L."/>
            <person name="Ma J."/>
        </authorList>
    </citation>
    <scope>NUCLEOTIDE SEQUENCE [LARGE SCALE GENOMIC DNA]</scope>
    <source>
        <strain evidence="9">CCUG 58127</strain>
    </source>
</reference>
<dbReference type="Gene3D" id="3.40.50.1000">
    <property type="entry name" value="HAD superfamily/HAD-like"/>
    <property type="match status" value="1"/>
</dbReference>
<evidence type="ECO:0000256" key="3">
    <source>
        <dbReference type="ARBA" id="ARBA00022490"/>
    </source>
</evidence>
<dbReference type="InterPro" id="IPR004446">
    <property type="entry name" value="Heptose_bisP_phosphatase"/>
</dbReference>
<keyword evidence="6" id="KW-0119">Carbohydrate metabolism</keyword>
<dbReference type="Proteomes" id="UP001596298">
    <property type="component" value="Unassembled WGS sequence"/>
</dbReference>
<dbReference type="PANTHER" id="PTHR42891">
    <property type="entry name" value="D-GLYCERO-BETA-D-MANNO-HEPTOSE-1,7-BISPHOSPHATE 7-PHOSPHATASE"/>
    <property type="match status" value="1"/>
</dbReference>
<evidence type="ECO:0000256" key="1">
    <source>
        <dbReference type="ARBA" id="ARBA00004496"/>
    </source>
</evidence>
<comment type="subcellular location">
    <subcellularLocation>
        <location evidence="1">Cytoplasm</location>
    </subcellularLocation>
</comment>
<dbReference type="NCBIfam" id="TIGR01656">
    <property type="entry name" value="Histidinol-ppas"/>
    <property type="match status" value="1"/>
</dbReference>
<protein>
    <recommendedName>
        <fullName evidence="7">D,D-heptose 1,7-bisphosphate phosphatase</fullName>
    </recommendedName>
</protein>
<dbReference type="InterPro" id="IPR036412">
    <property type="entry name" value="HAD-like_sf"/>
</dbReference>
<dbReference type="EMBL" id="JBHSWH010000001">
    <property type="protein sequence ID" value="MFC6707273.1"/>
    <property type="molecule type" value="Genomic_DNA"/>
</dbReference>